<evidence type="ECO:0000313" key="2">
    <source>
        <dbReference type="Proteomes" id="UP000663865"/>
    </source>
</evidence>
<name>A0A819AB71_9BILA</name>
<dbReference type="EMBL" id="CAJNYV010005805">
    <property type="protein sequence ID" value="CAF3782241.1"/>
    <property type="molecule type" value="Genomic_DNA"/>
</dbReference>
<accession>A0A819AB71</accession>
<dbReference type="Gene3D" id="3.30.420.10">
    <property type="entry name" value="Ribonuclease H-like superfamily/Ribonuclease H"/>
    <property type="match status" value="1"/>
</dbReference>
<organism evidence="1 2">
    <name type="scientific">Rotaria socialis</name>
    <dbReference type="NCBI Taxonomy" id="392032"/>
    <lineage>
        <taxon>Eukaryota</taxon>
        <taxon>Metazoa</taxon>
        <taxon>Spiralia</taxon>
        <taxon>Gnathifera</taxon>
        <taxon>Rotifera</taxon>
        <taxon>Eurotatoria</taxon>
        <taxon>Bdelloidea</taxon>
        <taxon>Philodinida</taxon>
        <taxon>Philodinidae</taxon>
        <taxon>Rotaria</taxon>
    </lineage>
</organism>
<proteinExistence type="predicted"/>
<dbReference type="AlphaFoldDB" id="A0A819AB71"/>
<dbReference type="GO" id="GO:0003676">
    <property type="term" value="F:nucleic acid binding"/>
    <property type="evidence" value="ECO:0007669"/>
    <property type="project" value="InterPro"/>
</dbReference>
<dbReference type="InterPro" id="IPR036397">
    <property type="entry name" value="RNaseH_sf"/>
</dbReference>
<sequence length="99" mass="11500">MTKPELLELVFKNFPPLQYVVDELAAKHDNEILRIPIKHCVLNPIEFTWASFQNDVLNIKVNFSIADVAQLCNQSLADLQPEQPVKYFSHVKKCEEEFK</sequence>
<gene>
    <name evidence="1" type="ORF">KIK155_LOCUS31419</name>
</gene>
<protein>
    <submittedName>
        <fullName evidence="1">Uncharacterized protein</fullName>
    </submittedName>
</protein>
<comment type="caution">
    <text evidence="1">The sequence shown here is derived from an EMBL/GenBank/DDBJ whole genome shotgun (WGS) entry which is preliminary data.</text>
</comment>
<evidence type="ECO:0000313" key="1">
    <source>
        <dbReference type="EMBL" id="CAF3782241.1"/>
    </source>
</evidence>
<reference evidence="1" key="1">
    <citation type="submission" date="2021-02" db="EMBL/GenBank/DDBJ databases">
        <authorList>
            <person name="Nowell W R."/>
        </authorList>
    </citation>
    <scope>NUCLEOTIDE SEQUENCE</scope>
</reference>
<dbReference type="Proteomes" id="UP000663865">
    <property type="component" value="Unassembled WGS sequence"/>
</dbReference>